<dbReference type="OrthoDB" id="9796842at2"/>
<evidence type="ECO:0000313" key="1">
    <source>
        <dbReference type="EMBL" id="CRL43075.1"/>
    </source>
</evidence>
<dbReference type="RefSeq" id="WP_055068876.1">
    <property type="nucleotide sequence ID" value="NZ_CP173697.1"/>
</dbReference>
<evidence type="ECO:0000313" key="2">
    <source>
        <dbReference type="Proteomes" id="UP000049979"/>
    </source>
</evidence>
<organism evidence="1 2">
    <name type="scientific">Roseburia faecis</name>
    <dbReference type="NCBI Taxonomy" id="301302"/>
    <lineage>
        <taxon>Bacteria</taxon>
        <taxon>Bacillati</taxon>
        <taxon>Bacillota</taxon>
        <taxon>Clostridia</taxon>
        <taxon>Lachnospirales</taxon>
        <taxon>Lachnospiraceae</taxon>
        <taxon>Roseburia</taxon>
    </lineage>
</organism>
<name>A0A0M6WZQ2_9FIRM</name>
<dbReference type="Pfam" id="PF21983">
    <property type="entry name" value="NikA-like"/>
    <property type="match status" value="1"/>
</dbReference>
<protein>
    <submittedName>
        <fullName evidence="1">Uncharacterized protein</fullName>
    </submittedName>
</protein>
<accession>A0A0M6WZQ2</accession>
<dbReference type="STRING" id="301302.ERS852420_02021"/>
<gene>
    <name evidence="1" type="ORF">M72_18181</name>
</gene>
<sequence length="110" mass="12686">MADKVHCIRKTLRLMPQEAKVLSDKAKANGMNEAEYIRLLISQKPNDYPEVRKLLKELINEINRIGININQIVFNSNAQLYSKKDKERLVTYMKKLNQSVSEAVVKIGNQ</sequence>
<reference evidence="2" key="1">
    <citation type="submission" date="2015-05" db="EMBL/GenBank/DDBJ databases">
        <authorList>
            <consortium name="Pathogen Informatics"/>
        </authorList>
    </citation>
    <scope>NUCLEOTIDE SEQUENCE [LARGE SCALE GENOMIC DNA]</scope>
    <source>
        <strain evidence="2">M72</strain>
    </source>
</reference>
<dbReference type="AlphaFoldDB" id="A0A0M6WZQ2"/>
<dbReference type="EMBL" id="CVRR01000093">
    <property type="protein sequence ID" value="CRL43075.1"/>
    <property type="molecule type" value="Genomic_DNA"/>
</dbReference>
<keyword evidence="2" id="KW-1185">Reference proteome</keyword>
<dbReference type="InterPro" id="IPR053842">
    <property type="entry name" value="NikA-like"/>
</dbReference>
<proteinExistence type="predicted"/>
<dbReference type="Proteomes" id="UP000049979">
    <property type="component" value="Unassembled WGS sequence"/>
</dbReference>